<sequence length="484" mass="55610">MQTVVARDKYCDPDGRLLMQKVYQDFVRRGGFLAEDDFFESDTEMGAAADQEFGSRSRKKVPDPEKINPNLLESFLTSDDPQFSMDKEDIEREFGITLTNDDIRRALRRVGDVMLVDKVKIKYNRSILGIEEYATLRSYIREYLTGNQRDSTYDFLFEWHTEDTESSGTPVPITPKGRPLIDGQHHPALKITKWKNVRFENVTRLADYVIDTRSVRICGSKYEVANRTRKAAFFEFSTDITIKSGAHTAGNMTERQSSTRSEHRREFAEASFFLTVDIDWNSVPGFEPTRPSAAALPKSLFLCYCSPISVRFEDSLTIINRTPEHDAGPASYRRRRYLKPRWLDVEDMVDIVGLIYCRGEEYVCWKDACWDPVKWNQLHPLDMPSDDDSDPGDRGNPRRHAEKDEDNATHDHANEDSDQDDFMKSWTPDERSQQEIPGNVNTSSTQDYVPPDYSDHDSIWAGSAHVPITVQNCTDSGNSAHMYR</sequence>
<dbReference type="EMBL" id="ML119679">
    <property type="protein sequence ID" value="RPA81522.1"/>
    <property type="molecule type" value="Genomic_DNA"/>
</dbReference>
<dbReference type="Proteomes" id="UP000275078">
    <property type="component" value="Unassembled WGS sequence"/>
</dbReference>
<accession>A0A3N4I612</accession>
<organism evidence="2 3">
    <name type="scientific">Ascobolus immersus RN42</name>
    <dbReference type="NCBI Taxonomy" id="1160509"/>
    <lineage>
        <taxon>Eukaryota</taxon>
        <taxon>Fungi</taxon>
        <taxon>Dikarya</taxon>
        <taxon>Ascomycota</taxon>
        <taxon>Pezizomycotina</taxon>
        <taxon>Pezizomycetes</taxon>
        <taxon>Pezizales</taxon>
        <taxon>Ascobolaceae</taxon>
        <taxon>Ascobolus</taxon>
    </lineage>
</organism>
<proteinExistence type="predicted"/>
<feature type="compositionally biased region" description="Polar residues" evidence="1">
    <location>
        <begin position="434"/>
        <end position="447"/>
    </location>
</feature>
<feature type="region of interest" description="Disordered" evidence="1">
    <location>
        <begin position="381"/>
        <end position="452"/>
    </location>
</feature>
<keyword evidence="3" id="KW-1185">Reference proteome</keyword>
<protein>
    <submittedName>
        <fullName evidence="2">Uncharacterized protein</fullName>
    </submittedName>
</protein>
<evidence type="ECO:0000256" key="1">
    <source>
        <dbReference type="SAM" id="MobiDB-lite"/>
    </source>
</evidence>
<reference evidence="2 3" key="1">
    <citation type="journal article" date="2018" name="Nat. Ecol. Evol.">
        <title>Pezizomycetes genomes reveal the molecular basis of ectomycorrhizal truffle lifestyle.</title>
        <authorList>
            <person name="Murat C."/>
            <person name="Payen T."/>
            <person name="Noel B."/>
            <person name="Kuo A."/>
            <person name="Morin E."/>
            <person name="Chen J."/>
            <person name="Kohler A."/>
            <person name="Krizsan K."/>
            <person name="Balestrini R."/>
            <person name="Da Silva C."/>
            <person name="Montanini B."/>
            <person name="Hainaut M."/>
            <person name="Levati E."/>
            <person name="Barry K.W."/>
            <person name="Belfiori B."/>
            <person name="Cichocki N."/>
            <person name="Clum A."/>
            <person name="Dockter R.B."/>
            <person name="Fauchery L."/>
            <person name="Guy J."/>
            <person name="Iotti M."/>
            <person name="Le Tacon F."/>
            <person name="Lindquist E.A."/>
            <person name="Lipzen A."/>
            <person name="Malagnac F."/>
            <person name="Mello A."/>
            <person name="Molinier V."/>
            <person name="Miyauchi S."/>
            <person name="Poulain J."/>
            <person name="Riccioni C."/>
            <person name="Rubini A."/>
            <person name="Sitrit Y."/>
            <person name="Splivallo R."/>
            <person name="Traeger S."/>
            <person name="Wang M."/>
            <person name="Zifcakova L."/>
            <person name="Wipf D."/>
            <person name="Zambonelli A."/>
            <person name="Paolocci F."/>
            <person name="Nowrousian M."/>
            <person name="Ottonello S."/>
            <person name="Baldrian P."/>
            <person name="Spatafora J.W."/>
            <person name="Henrissat B."/>
            <person name="Nagy L.G."/>
            <person name="Aury J.M."/>
            <person name="Wincker P."/>
            <person name="Grigoriev I.V."/>
            <person name="Bonfante P."/>
            <person name="Martin F.M."/>
        </authorList>
    </citation>
    <scope>NUCLEOTIDE SEQUENCE [LARGE SCALE GENOMIC DNA]</scope>
    <source>
        <strain evidence="2 3">RN42</strain>
    </source>
</reference>
<evidence type="ECO:0000313" key="2">
    <source>
        <dbReference type="EMBL" id="RPA81522.1"/>
    </source>
</evidence>
<name>A0A3N4I612_ASCIM</name>
<gene>
    <name evidence="2" type="ORF">BJ508DRAFT_306557</name>
</gene>
<evidence type="ECO:0000313" key="3">
    <source>
        <dbReference type="Proteomes" id="UP000275078"/>
    </source>
</evidence>
<feature type="compositionally biased region" description="Basic and acidic residues" evidence="1">
    <location>
        <begin position="391"/>
        <end position="433"/>
    </location>
</feature>
<dbReference type="AlphaFoldDB" id="A0A3N4I612"/>